<feature type="region of interest" description="Disordered" evidence="5">
    <location>
        <begin position="395"/>
        <end position="696"/>
    </location>
</feature>
<evidence type="ECO:0000256" key="4">
    <source>
        <dbReference type="PROSITE-ProRule" id="PRU00236"/>
    </source>
</evidence>
<evidence type="ECO:0000256" key="3">
    <source>
        <dbReference type="ARBA" id="ARBA00023027"/>
    </source>
</evidence>
<feature type="binding site" evidence="4">
    <location>
        <position position="214"/>
    </location>
    <ligand>
        <name>Zn(2+)</name>
        <dbReference type="ChEBI" id="CHEBI:29105"/>
    </ligand>
</feature>
<dbReference type="InterPro" id="IPR003000">
    <property type="entry name" value="Sirtuin"/>
</dbReference>
<dbReference type="Gene3D" id="3.30.1600.10">
    <property type="entry name" value="SIR2/SIRT2 'Small Domain"/>
    <property type="match status" value="1"/>
</dbReference>
<protein>
    <recommendedName>
        <fullName evidence="6">Deacetylase sirtuin-type domain-containing protein</fullName>
    </recommendedName>
</protein>
<feature type="binding site" evidence="4">
    <location>
        <position position="217"/>
    </location>
    <ligand>
        <name>Zn(2+)</name>
        <dbReference type="ChEBI" id="CHEBI:29105"/>
    </ligand>
</feature>
<dbReference type="Gene3D" id="3.40.50.1220">
    <property type="entry name" value="TPP-binding domain"/>
    <property type="match status" value="1"/>
</dbReference>
<gene>
    <name evidence="7" type="ORF">SBRCBS47491_001959</name>
</gene>
<dbReference type="PANTHER" id="PTHR47651">
    <property type="entry name" value="NAD-DEPENDENT HISTONE DEACETYLASE HST4"/>
    <property type="match status" value="1"/>
</dbReference>
<keyword evidence="8" id="KW-1185">Reference proteome</keyword>
<sequence length="696" mass="75159">MDATNRYPSPSATSQSGGASPRKLERDGDTDGPPPAKRRRVQAPPRRPRMTRHLDLNAMAGSEACEEELAYLLQALRKKKKIVVIAGAGISVSAGIPDFRSSTGLFTTLRGQHGLKGSGKHLFDASVYKHDSSTTSFHSMVRELAHMTETAQPTPFHHMLASIAQEGRLMRLYSQNVDCIDTKMPPLATNVPLNAKGPWPTTIQLHGGLAKMVCSKCGELANFDGSLFDGPEAPACSGCTETDKVRTAVAGKRSHGIGRLRPRIVLYNEYNPDEEAIGMVSKADLRRGADAVIVVGTSLKIPGVRRLVKELCHTTRSRRDGFTAWINVDPEPQGAEFKDCWDLIVRGSSDDVANLTGLPHWDAPVGSPSTYAITGDEDLASDKLEVVLEDCSPKKAHPSLAGEKVAGKEKTSASRKSLPKSAKSKIPTKIQSSSSPAAGIPTPISSPKPHRKRLPDAKQSKLPFQQVKKSDKPTEVTAKAEKEKDIKPKAKDGAKLPVPVKVKKETVSIKLSTGPKKERHSLPSQRPQSNKIATGRVTKAKKEDQVSTKSIALTFRATKNIPASTPDGKKRKPLPSGKSPRETPSIGKNNSRKPSISGVADISGLSDMSDLSSPPDSIKHRQSADFSLLPNLRDSHRASPSPRDKFVMGKENGFSEKLSREHAAPHTPTSSHSRRGSDAETITPESIPKGMDILIN</sequence>
<dbReference type="InterPro" id="IPR026591">
    <property type="entry name" value="Sirtuin_cat_small_dom_sf"/>
</dbReference>
<dbReference type="InterPro" id="IPR029035">
    <property type="entry name" value="DHS-like_NAD/FAD-binding_dom"/>
</dbReference>
<dbReference type="SUPFAM" id="SSF52467">
    <property type="entry name" value="DHS-like NAD/FAD-binding domain"/>
    <property type="match status" value="1"/>
</dbReference>
<dbReference type="EMBL" id="CAWUHC010000010">
    <property type="protein sequence ID" value="CAK7213889.1"/>
    <property type="molecule type" value="Genomic_DNA"/>
</dbReference>
<feature type="binding site" evidence="4">
    <location>
        <position position="236"/>
    </location>
    <ligand>
        <name>Zn(2+)</name>
        <dbReference type="ChEBI" id="CHEBI:29105"/>
    </ligand>
</feature>
<comment type="similarity">
    <text evidence="1">Belongs to the sirtuin family. Class I subfamily.</text>
</comment>
<reference evidence="7 8" key="1">
    <citation type="submission" date="2024-01" db="EMBL/GenBank/DDBJ databases">
        <authorList>
            <person name="Allen C."/>
            <person name="Tagirdzhanova G."/>
        </authorList>
    </citation>
    <scope>NUCLEOTIDE SEQUENCE [LARGE SCALE GENOMIC DNA]</scope>
</reference>
<feature type="binding site" evidence="4">
    <location>
        <position position="239"/>
    </location>
    <ligand>
        <name>Zn(2+)</name>
        <dbReference type="ChEBI" id="CHEBI:29105"/>
    </ligand>
</feature>
<dbReference type="Proteomes" id="UP001642406">
    <property type="component" value="Unassembled WGS sequence"/>
</dbReference>
<keyword evidence="4" id="KW-0479">Metal-binding</keyword>
<feature type="compositionally biased region" description="Polar residues" evidence="5">
    <location>
        <begin position="1"/>
        <end position="18"/>
    </location>
</feature>
<keyword evidence="2" id="KW-0808">Transferase</keyword>
<proteinExistence type="inferred from homology"/>
<dbReference type="InterPro" id="IPR026590">
    <property type="entry name" value="Ssirtuin_cat_dom"/>
</dbReference>
<evidence type="ECO:0000256" key="1">
    <source>
        <dbReference type="ARBA" id="ARBA00006924"/>
    </source>
</evidence>
<name>A0ABP0B2V9_9PEZI</name>
<evidence type="ECO:0000256" key="5">
    <source>
        <dbReference type="SAM" id="MobiDB-lite"/>
    </source>
</evidence>
<feature type="compositionally biased region" description="Basic and acidic residues" evidence="5">
    <location>
        <begin position="633"/>
        <end position="664"/>
    </location>
</feature>
<evidence type="ECO:0000259" key="6">
    <source>
        <dbReference type="PROSITE" id="PS50305"/>
    </source>
</evidence>
<feature type="compositionally biased region" description="Low complexity" evidence="5">
    <location>
        <begin position="601"/>
        <end position="616"/>
    </location>
</feature>
<evidence type="ECO:0000313" key="8">
    <source>
        <dbReference type="Proteomes" id="UP001642406"/>
    </source>
</evidence>
<accession>A0ABP0B2V9</accession>
<feature type="active site" description="Proton acceptor" evidence="4">
    <location>
        <position position="206"/>
    </location>
</feature>
<organism evidence="7 8">
    <name type="scientific">Sporothrix bragantina</name>
    <dbReference type="NCBI Taxonomy" id="671064"/>
    <lineage>
        <taxon>Eukaryota</taxon>
        <taxon>Fungi</taxon>
        <taxon>Dikarya</taxon>
        <taxon>Ascomycota</taxon>
        <taxon>Pezizomycotina</taxon>
        <taxon>Sordariomycetes</taxon>
        <taxon>Sordariomycetidae</taxon>
        <taxon>Ophiostomatales</taxon>
        <taxon>Ophiostomataceae</taxon>
        <taxon>Sporothrix</taxon>
    </lineage>
</organism>
<dbReference type="PANTHER" id="PTHR47651:SF17">
    <property type="entry name" value="DEACETYLASE SIRTUIN-TYPE DOMAIN-CONTAINING PROTEIN"/>
    <property type="match status" value="1"/>
</dbReference>
<feature type="compositionally biased region" description="Polar residues" evidence="5">
    <location>
        <begin position="522"/>
        <end position="532"/>
    </location>
</feature>
<dbReference type="Pfam" id="PF02146">
    <property type="entry name" value="SIR2"/>
    <property type="match status" value="1"/>
</dbReference>
<evidence type="ECO:0000256" key="2">
    <source>
        <dbReference type="ARBA" id="ARBA00022679"/>
    </source>
</evidence>
<dbReference type="PROSITE" id="PS50305">
    <property type="entry name" value="SIRTUIN"/>
    <property type="match status" value="1"/>
</dbReference>
<feature type="domain" description="Deacetylase sirtuin-type" evidence="6">
    <location>
        <begin position="62"/>
        <end position="368"/>
    </location>
</feature>
<feature type="compositionally biased region" description="Basic and acidic residues" evidence="5">
    <location>
        <begin position="468"/>
        <end position="494"/>
    </location>
</feature>
<feature type="compositionally biased region" description="Basic residues" evidence="5">
    <location>
        <begin position="36"/>
        <end position="51"/>
    </location>
</feature>
<comment type="caution">
    <text evidence="7">The sequence shown here is derived from an EMBL/GenBank/DDBJ whole genome shotgun (WGS) entry which is preliminary data.</text>
</comment>
<feature type="region of interest" description="Disordered" evidence="5">
    <location>
        <begin position="1"/>
        <end position="51"/>
    </location>
</feature>
<evidence type="ECO:0000313" key="7">
    <source>
        <dbReference type="EMBL" id="CAK7213889.1"/>
    </source>
</evidence>
<keyword evidence="3" id="KW-0520">NAD</keyword>
<keyword evidence="4" id="KW-0862">Zinc</keyword>